<feature type="compositionally biased region" description="Acidic residues" evidence="1">
    <location>
        <begin position="128"/>
        <end position="138"/>
    </location>
</feature>
<gene>
    <name evidence="2" type="ORF">pdam_00012152</name>
</gene>
<dbReference type="OrthoDB" id="10365420at2759"/>
<name>A0A3M6UKU7_POCDA</name>
<evidence type="ECO:0000313" key="2">
    <source>
        <dbReference type="EMBL" id="RMX54189.1"/>
    </source>
</evidence>
<feature type="region of interest" description="Disordered" evidence="1">
    <location>
        <begin position="116"/>
        <end position="191"/>
    </location>
</feature>
<dbReference type="EMBL" id="RCHS01001311">
    <property type="protein sequence ID" value="RMX54189.1"/>
    <property type="molecule type" value="Genomic_DNA"/>
</dbReference>
<feature type="compositionally biased region" description="Basic and acidic residues" evidence="1">
    <location>
        <begin position="160"/>
        <end position="169"/>
    </location>
</feature>
<sequence>AVEEEGVSATDEREGAEGEEEEQEHDESSEESSSEESGAEDDGAEDGGPEDEEEEDEAAAALPISKEQQEAEEEDLGKCLFVPCSCSSPCIDFLCSLQDNSMVDSPQNCVKLELSASESKPFSSFGSGEEDGEESFDDSDARRKLEEYQGSTAAAASANRDGENSRDGLSDSDDSGAPQHEQQQAVEAAAEGAVAAAASGMSAYLQNGQITNGQDDSEVSIDDLPTKLTGLTEVSCAKPLHVPS</sequence>
<feature type="compositionally biased region" description="Acidic residues" evidence="1">
    <location>
        <begin position="17"/>
        <end position="58"/>
    </location>
</feature>
<feature type="non-terminal residue" evidence="2">
    <location>
        <position position="1"/>
    </location>
</feature>
<evidence type="ECO:0000313" key="3">
    <source>
        <dbReference type="Proteomes" id="UP000275408"/>
    </source>
</evidence>
<feature type="region of interest" description="Disordered" evidence="1">
    <location>
        <begin position="1"/>
        <end position="74"/>
    </location>
</feature>
<evidence type="ECO:0000256" key="1">
    <source>
        <dbReference type="SAM" id="MobiDB-lite"/>
    </source>
</evidence>
<dbReference type="AlphaFoldDB" id="A0A3M6UKU7"/>
<reference evidence="2 3" key="1">
    <citation type="journal article" date="2018" name="Sci. Rep.">
        <title>Comparative analysis of the Pocillopora damicornis genome highlights role of immune system in coral evolution.</title>
        <authorList>
            <person name="Cunning R."/>
            <person name="Bay R.A."/>
            <person name="Gillette P."/>
            <person name="Baker A.C."/>
            <person name="Traylor-Knowles N."/>
        </authorList>
    </citation>
    <scope>NUCLEOTIDE SEQUENCE [LARGE SCALE GENOMIC DNA]</scope>
    <source>
        <strain evidence="2">RSMAS</strain>
        <tissue evidence="2">Whole animal</tissue>
    </source>
</reference>
<accession>A0A3M6UKU7</accession>
<organism evidence="2 3">
    <name type="scientific">Pocillopora damicornis</name>
    <name type="common">Cauliflower coral</name>
    <name type="synonym">Millepora damicornis</name>
    <dbReference type="NCBI Taxonomy" id="46731"/>
    <lineage>
        <taxon>Eukaryota</taxon>
        <taxon>Metazoa</taxon>
        <taxon>Cnidaria</taxon>
        <taxon>Anthozoa</taxon>
        <taxon>Hexacorallia</taxon>
        <taxon>Scleractinia</taxon>
        <taxon>Astrocoeniina</taxon>
        <taxon>Pocilloporidae</taxon>
        <taxon>Pocillopora</taxon>
    </lineage>
</organism>
<comment type="caution">
    <text evidence="2">The sequence shown here is derived from an EMBL/GenBank/DDBJ whole genome shotgun (WGS) entry which is preliminary data.</text>
</comment>
<proteinExistence type="predicted"/>
<protein>
    <submittedName>
        <fullName evidence="2">Uncharacterized protein</fullName>
    </submittedName>
</protein>
<dbReference type="Proteomes" id="UP000275408">
    <property type="component" value="Unassembled WGS sequence"/>
</dbReference>
<keyword evidence="3" id="KW-1185">Reference proteome</keyword>